<dbReference type="PANTHER" id="PTHR36833:SF2">
    <property type="entry name" value="SLR0610 PROTEIN"/>
    <property type="match status" value="1"/>
</dbReference>
<evidence type="ECO:0000313" key="2">
    <source>
        <dbReference type="EMBL" id="WXB07039.1"/>
    </source>
</evidence>
<dbReference type="Pfam" id="PF06182">
    <property type="entry name" value="ABC2_membrane_6"/>
    <property type="match status" value="1"/>
</dbReference>
<keyword evidence="1" id="KW-0472">Membrane</keyword>
<gene>
    <name evidence="2" type="ORF">LVJ94_07305</name>
</gene>
<dbReference type="RefSeq" id="WP_394836699.1">
    <property type="nucleotide sequence ID" value="NZ_CP089929.1"/>
</dbReference>
<protein>
    <submittedName>
        <fullName evidence="2">ABC-2 family transporter protein</fullName>
    </submittedName>
</protein>
<proteinExistence type="predicted"/>
<sequence>MIRYLRLLGVQLRASALLGMQYRIDFALDGLIEVFWAITSIIPLFVVYSARATVAGWSFGESLLVVGWFTLLAAVLEGAISPSLTNVVEHIRKGTLDFVLIKPADAQFLVCTARIQPWRAINVVTAVIIFGYAFRLLGHSPTFGGIAMSLALLWASTAVLFSLGILTVSAAFYVVRIDNLMHLFIAIFDAARWPSAVFRGVIRFIFTFVIPLALMTTYPAQALLGTLPVSTFVLSLLGACVFVGLSRLVWLRALGKYTSAS</sequence>
<organism evidence="2 3">
    <name type="scientific">Pendulispora rubella</name>
    <dbReference type="NCBI Taxonomy" id="2741070"/>
    <lineage>
        <taxon>Bacteria</taxon>
        <taxon>Pseudomonadati</taxon>
        <taxon>Myxococcota</taxon>
        <taxon>Myxococcia</taxon>
        <taxon>Myxococcales</taxon>
        <taxon>Sorangiineae</taxon>
        <taxon>Pendulisporaceae</taxon>
        <taxon>Pendulispora</taxon>
    </lineage>
</organism>
<dbReference type="InterPro" id="IPR010390">
    <property type="entry name" value="ABC-2_transporter-like"/>
</dbReference>
<feature type="transmembrane region" description="Helical" evidence="1">
    <location>
        <begin position="120"/>
        <end position="138"/>
    </location>
</feature>
<keyword evidence="3" id="KW-1185">Reference proteome</keyword>
<keyword evidence="1" id="KW-0812">Transmembrane</keyword>
<dbReference type="PANTHER" id="PTHR36833">
    <property type="entry name" value="SLR0610 PROTEIN-RELATED"/>
    <property type="match status" value="1"/>
</dbReference>
<name>A0ABZ2L7Z0_9BACT</name>
<dbReference type="EMBL" id="CP089983">
    <property type="protein sequence ID" value="WXB07039.1"/>
    <property type="molecule type" value="Genomic_DNA"/>
</dbReference>
<feature type="transmembrane region" description="Helical" evidence="1">
    <location>
        <begin position="196"/>
        <end position="215"/>
    </location>
</feature>
<feature type="transmembrane region" description="Helical" evidence="1">
    <location>
        <begin position="26"/>
        <end position="48"/>
    </location>
</feature>
<evidence type="ECO:0000313" key="3">
    <source>
        <dbReference type="Proteomes" id="UP001374803"/>
    </source>
</evidence>
<feature type="transmembrane region" description="Helical" evidence="1">
    <location>
        <begin position="227"/>
        <end position="250"/>
    </location>
</feature>
<accession>A0ABZ2L7Z0</accession>
<keyword evidence="1" id="KW-1133">Transmembrane helix</keyword>
<feature type="transmembrane region" description="Helical" evidence="1">
    <location>
        <begin position="150"/>
        <end position="175"/>
    </location>
</feature>
<dbReference type="Proteomes" id="UP001374803">
    <property type="component" value="Chromosome"/>
</dbReference>
<reference evidence="2" key="1">
    <citation type="submission" date="2021-12" db="EMBL/GenBank/DDBJ databases">
        <title>Discovery of the Pendulisporaceae a myxobacterial family with distinct sporulation behavior and unique specialized metabolism.</title>
        <authorList>
            <person name="Garcia R."/>
            <person name="Popoff A."/>
            <person name="Bader C.D."/>
            <person name="Loehr J."/>
            <person name="Walesch S."/>
            <person name="Walt C."/>
            <person name="Boldt J."/>
            <person name="Bunk B."/>
            <person name="Haeckl F.J.F.P.J."/>
            <person name="Gunesch A.P."/>
            <person name="Birkelbach J."/>
            <person name="Nuebel U."/>
            <person name="Pietschmann T."/>
            <person name="Bach T."/>
            <person name="Mueller R."/>
        </authorList>
    </citation>
    <scope>NUCLEOTIDE SEQUENCE</scope>
    <source>
        <strain evidence="2">MSr11367</strain>
    </source>
</reference>
<evidence type="ECO:0000256" key="1">
    <source>
        <dbReference type="SAM" id="Phobius"/>
    </source>
</evidence>
<feature type="transmembrane region" description="Helical" evidence="1">
    <location>
        <begin position="54"/>
        <end position="76"/>
    </location>
</feature>